<dbReference type="Pfam" id="PF00557">
    <property type="entry name" value="Peptidase_M24"/>
    <property type="match status" value="1"/>
</dbReference>
<proteinExistence type="inferred from homology"/>
<dbReference type="InterPro" id="IPR050422">
    <property type="entry name" value="X-Pro_aminopeptidase_P"/>
</dbReference>
<organism evidence="8 9">
    <name type="scientific">Magnetospirillum moscoviense</name>
    <dbReference type="NCBI Taxonomy" id="1437059"/>
    <lineage>
        <taxon>Bacteria</taxon>
        <taxon>Pseudomonadati</taxon>
        <taxon>Pseudomonadota</taxon>
        <taxon>Alphaproteobacteria</taxon>
        <taxon>Rhodospirillales</taxon>
        <taxon>Rhodospirillaceae</taxon>
        <taxon>Magnetospirillum</taxon>
    </lineage>
</organism>
<keyword evidence="3" id="KW-0378">Hydrolase</keyword>
<dbReference type="SUPFAM" id="SSF55920">
    <property type="entry name" value="Creatinase/aminopeptidase"/>
    <property type="match status" value="1"/>
</dbReference>
<dbReference type="InterPro" id="IPR029149">
    <property type="entry name" value="Creatin/AminoP/Spt16_N"/>
</dbReference>
<keyword evidence="4" id="KW-0464">Manganese</keyword>
<keyword evidence="2" id="KW-0479">Metal-binding</keyword>
<dbReference type="CDD" id="cd01085">
    <property type="entry name" value="APP"/>
    <property type="match status" value="1"/>
</dbReference>
<comment type="similarity">
    <text evidence="1">Belongs to the peptidase M24B family.</text>
</comment>
<dbReference type="InterPro" id="IPR000587">
    <property type="entry name" value="Creatinase_N"/>
</dbReference>
<keyword evidence="9" id="KW-1185">Reference proteome</keyword>
<evidence type="ECO:0000256" key="1">
    <source>
        <dbReference type="ARBA" id="ARBA00008766"/>
    </source>
</evidence>
<dbReference type="RefSeq" id="WP_068499997.1">
    <property type="nucleotide sequence ID" value="NZ_LWQU01000135.1"/>
</dbReference>
<name>A0A178MRT7_9PROT</name>
<dbReference type="GO" id="GO:0005737">
    <property type="term" value="C:cytoplasm"/>
    <property type="evidence" value="ECO:0007669"/>
    <property type="project" value="UniProtKB-ARBA"/>
</dbReference>
<sequence>MTALADLRRELATRGLDGFVVPRADEHQGEYVAPSARRLTFLTGFTGSAGMALVLQGRAAIFVDGRYTLQVRHEVDQSAFEIRHLIDEPPPKWVADALAAGQKLGFDPWLHTVDQVEALRAACLKAGAELVSCPDNPLDAVWADRPAPPASPVRPHDILHAGKSAQDKRAELAAQLAADRLDAVVLTDPSSLAWLLNLRGADVDFVPLALGFAIAHADSSVQLFLAPDRFDSATLAHLGSGITILPPAAFAGALNALGRAGRRVRIDQTFAPQAVLTALAGAAIDRGPDPCALPRACKNTVELAGSRAAHRRDGAAIVRFLAWLAAQEDIDELGAAERLESFRRQGELYRGPSFPTIAGAGPNGAIVHYHSTPATNRRLEPGQLFLLDSGGQYLDGTTDVTRTIAIGGADAQQRRAFTLVLKGHIALAGAIFPAGTTGPQLDVLARQHLWRAGLDYDHGTGHGVGSFLSVHEGPQRIGKQGHAAVALMPGMILSNEPGYYKTGAFGIRIENLVVVTEQAMPAGGEKPLLGFDTLTLAPIDRTLIEPSLLEPAERAWINAYHARVAAELAPLLNPAEQAWLVAATYSV</sequence>
<dbReference type="Pfam" id="PF16189">
    <property type="entry name" value="Creatinase_N_2"/>
    <property type="match status" value="1"/>
</dbReference>
<dbReference type="InterPro" id="IPR033740">
    <property type="entry name" value="Pept_M24B"/>
</dbReference>
<dbReference type="InterPro" id="IPR032416">
    <property type="entry name" value="Peptidase_M24_C"/>
</dbReference>
<dbReference type="Pfam" id="PF16188">
    <property type="entry name" value="Peptidase_M24_C"/>
    <property type="match status" value="1"/>
</dbReference>
<evidence type="ECO:0000259" key="6">
    <source>
        <dbReference type="Pfam" id="PF01321"/>
    </source>
</evidence>
<dbReference type="SUPFAM" id="SSF53092">
    <property type="entry name" value="Creatinase/prolidase N-terminal domain"/>
    <property type="match status" value="2"/>
</dbReference>
<dbReference type="GO" id="GO:0070006">
    <property type="term" value="F:metalloaminopeptidase activity"/>
    <property type="evidence" value="ECO:0007669"/>
    <property type="project" value="InterPro"/>
</dbReference>
<dbReference type="STRING" id="1437059.A6A05_11795"/>
<dbReference type="EMBL" id="LWQU01000135">
    <property type="protein sequence ID" value="OAN50795.1"/>
    <property type="molecule type" value="Genomic_DNA"/>
</dbReference>
<comment type="caution">
    <text evidence="8">The sequence shown here is derived from an EMBL/GenBank/DDBJ whole genome shotgun (WGS) entry which is preliminary data.</text>
</comment>
<evidence type="ECO:0000256" key="3">
    <source>
        <dbReference type="ARBA" id="ARBA00022801"/>
    </source>
</evidence>
<dbReference type="Proteomes" id="UP000078543">
    <property type="component" value="Unassembled WGS sequence"/>
</dbReference>
<keyword evidence="8" id="KW-0031">Aminopeptidase</keyword>
<dbReference type="Gene3D" id="3.90.230.10">
    <property type="entry name" value="Creatinase/methionine aminopeptidase superfamily"/>
    <property type="match status" value="1"/>
</dbReference>
<reference evidence="8 9" key="1">
    <citation type="submission" date="2016-04" db="EMBL/GenBank/DDBJ databases">
        <title>Draft genome sequence of freshwater magnetotactic bacteria Magnetospirillum marisnigri SP-1 and Magnetospirillum moscoviense BB-1.</title>
        <authorList>
            <person name="Koziaeva V."/>
            <person name="Dziuba M.V."/>
            <person name="Ivanov T.M."/>
            <person name="Kuznetsov B."/>
            <person name="Grouzdev D.S."/>
        </authorList>
    </citation>
    <scope>NUCLEOTIDE SEQUENCE [LARGE SCALE GENOMIC DNA]</scope>
    <source>
        <strain evidence="8 9">BB-1</strain>
    </source>
</reference>
<dbReference type="AlphaFoldDB" id="A0A178MRT7"/>
<evidence type="ECO:0000313" key="9">
    <source>
        <dbReference type="Proteomes" id="UP000078543"/>
    </source>
</evidence>
<accession>A0A178MRT7</accession>
<feature type="domain" description="Peptidase M24" evidence="5">
    <location>
        <begin position="307"/>
        <end position="517"/>
    </location>
</feature>
<dbReference type="InterPro" id="IPR000994">
    <property type="entry name" value="Pept_M24"/>
</dbReference>
<dbReference type="Pfam" id="PF01321">
    <property type="entry name" value="Creatinase_N"/>
    <property type="match status" value="1"/>
</dbReference>
<protein>
    <submittedName>
        <fullName evidence="8">X-Pro aminopeptidase</fullName>
    </submittedName>
</protein>
<dbReference type="PANTHER" id="PTHR43763">
    <property type="entry name" value="XAA-PRO AMINOPEPTIDASE 1"/>
    <property type="match status" value="1"/>
</dbReference>
<evidence type="ECO:0000256" key="2">
    <source>
        <dbReference type="ARBA" id="ARBA00022723"/>
    </source>
</evidence>
<dbReference type="GO" id="GO:0046872">
    <property type="term" value="F:metal ion binding"/>
    <property type="evidence" value="ECO:0007669"/>
    <property type="project" value="UniProtKB-KW"/>
</dbReference>
<evidence type="ECO:0000256" key="4">
    <source>
        <dbReference type="ARBA" id="ARBA00023211"/>
    </source>
</evidence>
<gene>
    <name evidence="8" type="ORF">A6A05_11795</name>
</gene>
<dbReference type="OrthoDB" id="9806388at2"/>
<dbReference type="Gene3D" id="3.40.350.10">
    <property type="entry name" value="Creatinase/prolidase N-terminal domain"/>
    <property type="match status" value="2"/>
</dbReference>
<evidence type="ECO:0000259" key="5">
    <source>
        <dbReference type="Pfam" id="PF00557"/>
    </source>
</evidence>
<feature type="domain" description="Creatinase N-terminal" evidence="6">
    <location>
        <begin position="5"/>
        <end position="133"/>
    </location>
</feature>
<feature type="domain" description="Peptidase M24 C-terminal" evidence="7">
    <location>
        <begin position="528"/>
        <end position="584"/>
    </location>
</feature>
<evidence type="ECO:0000313" key="8">
    <source>
        <dbReference type="EMBL" id="OAN50795.1"/>
    </source>
</evidence>
<keyword evidence="8" id="KW-0645">Protease</keyword>
<dbReference type="FunFam" id="3.90.230.10:FF:000007">
    <property type="entry name" value="Xaa-Pro aminopeptidase P"/>
    <property type="match status" value="1"/>
</dbReference>
<evidence type="ECO:0000259" key="7">
    <source>
        <dbReference type="Pfam" id="PF16188"/>
    </source>
</evidence>
<dbReference type="InterPro" id="IPR036005">
    <property type="entry name" value="Creatinase/aminopeptidase-like"/>
</dbReference>
<dbReference type="PANTHER" id="PTHR43763:SF6">
    <property type="entry name" value="XAA-PRO AMINOPEPTIDASE 1"/>
    <property type="match status" value="1"/>
</dbReference>